<dbReference type="AlphaFoldDB" id="A0A414CMM8"/>
<accession>A0A414CMM8</accession>
<dbReference type="Proteomes" id="UP000285773">
    <property type="component" value="Unassembled WGS sequence"/>
</dbReference>
<dbReference type="RefSeq" id="WP_118095494.1">
    <property type="nucleotide sequence ID" value="NZ_QSIO01000001.1"/>
</dbReference>
<dbReference type="GO" id="GO:0016740">
    <property type="term" value="F:transferase activity"/>
    <property type="evidence" value="ECO:0007669"/>
    <property type="project" value="UniProtKB-KW"/>
</dbReference>
<organism evidence="1 2">
    <name type="scientific">Streptococcus parasanguinis</name>
    <dbReference type="NCBI Taxonomy" id="1318"/>
    <lineage>
        <taxon>Bacteria</taxon>
        <taxon>Bacillati</taxon>
        <taxon>Bacillota</taxon>
        <taxon>Bacilli</taxon>
        <taxon>Lactobacillales</taxon>
        <taxon>Streptococcaceae</taxon>
        <taxon>Streptococcus</taxon>
    </lineage>
</organism>
<reference evidence="1 2" key="1">
    <citation type="submission" date="2018-08" db="EMBL/GenBank/DDBJ databases">
        <title>A genome reference for cultivated species of the human gut microbiota.</title>
        <authorList>
            <person name="Zou Y."/>
            <person name="Xue W."/>
            <person name="Luo G."/>
        </authorList>
    </citation>
    <scope>NUCLEOTIDE SEQUENCE [LARGE SCALE GENOMIC DNA]</scope>
    <source>
        <strain evidence="1 2">AM33-3BH</strain>
    </source>
</reference>
<comment type="caution">
    <text evidence="1">The sequence shown here is derived from an EMBL/GenBank/DDBJ whole genome shotgun (WGS) entry which is preliminary data.</text>
</comment>
<evidence type="ECO:0000313" key="2">
    <source>
        <dbReference type="Proteomes" id="UP000285773"/>
    </source>
</evidence>
<dbReference type="EMBL" id="QSIO01000001">
    <property type="protein sequence ID" value="RHC96274.1"/>
    <property type="molecule type" value="Genomic_DNA"/>
</dbReference>
<name>A0A414CMM8_STRPA</name>
<protein>
    <submittedName>
        <fullName evidence="1">Accessory Sec system glycosyltransferase GtfB</fullName>
    </submittedName>
</protein>
<evidence type="ECO:0000313" key="1">
    <source>
        <dbReference type="EMBL" id="RHC96274.1"/>
    </source>
</evidence>
<gene>
    <name evidence="1" type="ORF">DW820_03890</name>
</gene>
<proteinExistence type="predicted"/>
<keyword evidence="1" id="KW-0808">Transferase</keyword>
<sequence length="427" mass="48706">MFIIASEQTRELDRLQKYLDKLGQPYRVFVTNLETDLDQQTESLATFFTQKDPASKIGKPLFFNDLAVPELWECWTLGITTYLFDGEERRANVVLRGDILSRTVDRVEWFGQGEEIVSIDVYNRYGWRSKQSLLTEAGQPYLDIYLNPQQEEVLLHFVSQGTFLLQTPKGRDRLYASKEELQRAVLEQVLPEDEAVLLMDKALLDVVKELPKERLAYCANDARDLDEIKEQVSQILLVEDGLLREKKDGITALSGLVDVEQESFQPEALVMTASQEVEGLSRLVHQFPQVTFHIAALTAMGPKLTDLATRPNVRLYPGISLGNYESLLARCSIYLDCNQGEEVMNSSIRALENGLVLFGLKSTVHQEAYKELSTITDTVEEMKQQLEILLQHPEAFKEMLREQVRILELPEKDALKEIFKRLEGGTA</sequence>